<keyword evidence="7" id="KW-0862">Zinc</keyword>
<dbReference type="EMBL" id="UINC01197897">
    <property type="protein sequence ID" value="SVE15612.1"/>
    <property type="molecule type" value="Genomic_DNA"/>
</dbReference>
<dbReference type="Pfam" id="PF02130">
    <property type="entry name" value="YbeY"/>
    <property type="match status" value="1"/>
</dbReference>
<dbReference type="GO" id="GO:0004519">
    <property type="term" value="F:endonuclease activity"/>
    <property type="evidence" value="ECO:0007669"/>
    <property type="project" value="UniProtKB-KW"/>
</dbReference>
<evidence type="ECO:0000256" key="7">
    <source>
        <dbReference type="ARBA" id="ARBA00022833"/>
    </source>
</evidence>
<evidence type="ECO:0000256" key="2">
    <source>
        <dbReference type="ARBA" id="ARBA00010875"/>
    </source>
</evidence>
<name>A0A383B6H9_9ZZZZ</name>
<evidence type="ECO:0000313" key="8">
    <source>
        <dbReference type="EMBL" id="SVE15612.1"/>
    </source>
</evidence>
<evidence type="ECO:0000256" key="4">
    <source>
        <dbReference type="ARBA" id="ARBA00022723"/>
    </source>
</evidence>
<feature type="non-terminal residue" evidence="8">
    <location>
        <position position="1"/>
    </location>
</feature>
<proteinExistence type="inferred from homology"/>
<protein>
    <recommendedName>
        <fullName evidence="9">rRNA maturation RNase YbeY</fullName>
    </recommendedName>
</protein>
<comment type="similarity">
    <text evidence="2">Belongs to the endoribonuclease YbeY family.</text>
</comment>
<keyword evidence="6" id="KW-0378">Hydrolase</keyword>
<evidence type="ECO:0000256" key="5">
    <source>
        <dbReference type="ARBA" id="ARBA00022759"/>
    </source>
</evidence>
<sequence length="42" mass="4793">HMVVHGILHMLGYDHDDLGAANKMESIEIEFLEKIGIKNPYI</sequence>
<gene>
    <name evidence="8" type="ORF">METZ01_LOCUS468466</name>
</gene>
<dbReference type="GO" id="GO:0006364">
    <property type="term" value="P:rRNA processing"/>
    <property type="evidence" value="ECO:0007669"/>
    <property type="project" value="InterPro"/>
</dbReference>
<organism evidence="8">
    <name type="scientific">marine metagenome</name>
    <dbReference type="NCBI Taxonomy" id="408172"/>
    <lineage>
        <taxon>unclassified sequences</taxon>
        <taxon>metagenomes</taxon>
        <taxon>ecological metagenomes</taxon>
    </lineage>
</organism>
<keyword evidence="5" id="KW-0255">Endonuclease</keyword>
<evidence type="ECO:0000256" key="3">
    <source>
        <dbReference type="ARBA" id="ARBA00022722"/>
    </source>
</evidence>
<dbReference type="Gene3D" id="3.40.390.30">
    <property type="entry name" value="Metalloproteases ('zincins'), catalytic domain"/>
    <property type="match status" value="1"/>
</dbReference>
<accession>A0A383B6H9</accession>
<dbReference type="InterPro" id="IPR023091">
    <property type="entry name" value="MetalPrtase_cat_dom_sf_prd"/>
</dbReference>
<keyword evidence="3" id="KW-0540">Nuclease</keyword>
<reference evidence="8" key="1">
    <citation type="submission" date="2018-05" db="EMBL/GenBank/DDBJ databases">
        <authorList>
            <person name="Lanie J.A."/>
            <person name="Ng W.-L."/>
            <person name="Kazmierczak K.M."/>
            <person name="Andrzejewski T.M."/>
            <person name="Davidsen T.M."/>
            <person name="Wayne K.J."/>
            <person name="Tettelin H."/>
            <person name="Glass J.I."/>
            <person name="Rusch D."/>
            <person name="Podicherti R."/>
            <person name="Tsui H.-C.T."/>
            <person name="Winkler M.E."/>
        </authorList>
    </citation>
    <scope>NUCLEOTIDE SEQUENCE</scope>
</reference>
<evidence type="ECO:0008006" key="9">
    <source>
        <dbReference type="Google" id="ProtNLM"/>
    </source>
</evidence>
<dbReference type="AlphaFoldDB" id="A0A383B6H9"/>
<keyword evidence="4" id="KW-0479">Metal-binding</keyword>
<dbReference type="SUPFAM" id="SSF55486">
    <property type="entry name" value="Metalloproteases ('zincins'), catalytic domain"/>
    <property type="match status" value="1"/>
</dbReference>
<evidence type="ECO:0000256" key="6">
    <source>
        <dbReference type="ARBA" id="ARBA00022801"/>
    </source>
</evidence>
<evidence type="ECO:0000256" key="1">
    <source>
        <dbReference type="ARBA" id="ARBA00001947"/>
    </source>
</evidence>
<dbReference type="GO" id="GO:0004222">
    <property type="term" value="F:metalloendopeptidase activity"/>
    <property type="evidence" value="ECO:0007669"/>
    <property type="project" value="InterPro"/>
</dbReference>
<dbReference type="GO" id="GO:0046872">
    <property type="term" value="F:metal ion binding"/>
    <property type="evidence" value="ECO:0007669"/>
    <property type="project" value="UniProtKB-KW"/>
</dbReference>
<dbReference type="InterPro" id="IPR002036">
    <property type="entry name" value="YbeY"/>
</dbReference>
<comment type="cofactor">
    <cofactor evidence="1">
        <name>Zn(2+)</name>
        <dbReference type="ChEBI" id="CHEBI:29105"/>
    </cofactor>
</comment>